<dbReference type="GO" id="GO:0008168">
    <property type="term" value="F:methyltransferase activity"/>
    <property type="evidence" value="ECO:0007669"/>
    <property type="project" value="UniProtKB-KW"/>
</dbReference>
<reference evidence="6" key="1">
    <citation type="submission" date="2024-05" db="EMBL/GenBank/DDBJ databases">
        <authorList>
            <person name="Yu L."/>
        </authorList>
    </citation>
    <scope>NUCLEOTIDE SEQUENCE</scope>
    <source>
        <strain evidence="6">G08B096</strain>
    </source>
</reference>
<dbReference type="EMBL" id="CP158374">
    <property type="protein sequence ID" value="XBX83950.1"/>
    <property type="molecule type" value="Genomic_DNA"/>
</dbReference>
<keyword evidence="2" id="KW-0949">S-adenosyl-L-methionine</keyword>
<feature type="compositionally biased region" description="Low complexity" evidence="3">
    <location>
        <begin position="256"/>
        <end position="271"/>
    </location>
</feature>
<organism evidence="6">
    <name type="scientific">Agromyces sp. G08B096</name>
    <dbReference type="NCBI Taxonomy" id="3156399"/>
    <lineage>
        <taxon>Bacteria</taxon>
        <taxon>Bacillati</taxon>
        <taxon>Actinomycetota</taxon>
        <taxon>Actinomycetes</taxon>
        <taxon>Micrococcales</taxon>
        <taxon>Microbacteriaceae</taxon>
        <taxon>Agromyces</taxon>
    </lineage>
</organism>
<keyword evidence="1" id="KW-0479">Metal-binding</keyword>
<keyword evidence="1" id="KW-0862">Zinc</keyword>
<dbReference type="Pfam" id="PF21302">
    <property type="entry name" value="Zn_ribbon_RlmA"/>
    <property type="match status" value="1"/>
</dbReference>
<evidence type="ECO:0000259" key="4">
    <source>
        <dbReference type="Pfam" id="PF13649"/>
    </source>
</evidence>
<dbReference type="GO" id="GO:0032259">
    <property type="term" value="P:methylation"/>
    <property type="evidence" value="ECO:0007669"/>
    <property type="project" value="UniProtKB-KW"/>
</dbReference>
<feature type="domain" description="23S rRNA (guanine(745)-N(1))-methyltransferase N-terminal" evidence="5">
    <location>
        <begin position="9"/>
        <end position="45"/>
    </location>
</feature>
<keyword evidence="6" id="KW-0808">Transferase</keyword>
<dbReference type="GO" id="GO:0046872">
    <property type="term" value="F:metal ion binding"/>
    <property type="evidence" value="ECO:0007669"/>
    <property type="project" value="UniProtKB-KW"/>
</dbReference>
<feature type="domain" description="Methyltransferase" evidence="4">
    <location>
        <begin position="95"/>
        <end position="179"/>
    </location>
</feature>
<feature type="binding site" evidence="2">
    <location>
        <position position="71"/>
    </location>
    <ligand>
        <name>S-adenosyl-L-methionine</name>
        <dbReference type="ChEBI" id="CHEBI:59789"/>
    </ligand>
</feature>
<evidence type="ECO:0000256" key="1">
    <source>
        <dbReference type="PIRSR" id="PIRSR018249-1"/>
    </source>
</evidence>
<evidence type="ECO:0000259" key="5">
    <source>
        <dbReference type="Pfam" id="PF21302"/>
    </source>
</evidence>
<proteinExistence type="predicted"/>
<dbReference type="SUPFAM" id="SSF53335">
    <property type="entry name" value="S-adenosyl-L-methionine-dependent methyltransferases"/>
    <property type="match status" value="1"/>
</dbReference>
<sequence>MSVDSTWLRCPNCFQDLESVSGRTYGCVDGHRFDQARGGYLTLLPPRAPRTVGDDRAMLEARAELLDSGAYTPIAEALQRAGRDLLGGDTEVSLLDLGCGTGHYAGAVADAVPTRRMLLADRSPDAVRMSMRALAARAAVTGVVLDLWRPLPIRDASADVALDVFAPRNPPEYARVLRSGGLLLIVVPTERHLAELRASGDVLEIPAGKDAAVLEQFTPHGFALAGREQVEYAMSADLRRRSLLVDMGPSAHHRTATAGTSTTPATESDSDVAGVVDSDSGADSTVTVSVDVLALQKL</sequence>
<dbReference type="AlphaFoldDB" id="A0AAU7WB86"/>
<protein>
    <submittedName>
        <fullName evidence="6">RNA methyltransferase</fullName>
    </submittedName>
</protein>
<accession>A0AAU7WB86</accession>
<evidence type="ECO:0000256" key="2">
    <source>
        <dbReference type="PIRSR" id="PIRSR018249-2"/>
    </source>
</evidence>
<dbReference type="InterPro" id="IPR016718">
    <property type="entry name" value="rRNA_m1G-MeTrfase_A_prd"/>
</dbReference>
<name>A0AAU7WB86_9MICO</name>
<feature type="binding site" evidence="2">
    <location>
        <begin position="101"/>
        <end position="102"/>
    </location>
    <ligand>
        <name>S-adenosyl-L-methionine</name>
        <dbReference type="ChEBI" id="CHEBI:59789"/>
    </ligand>
</feature>
<dbReference type="RefSeq" id="WP_350349951.1">
    <property type="nucleotide sequence ID" value="NZ_CP158374.1"/>
</dbReference>
<keyword evidence="6" id="KW-0489">Methyltransferase</keyword>
<dbReference type="InterPro" id="IPR048647">
    <property type="entry name" value="RlmA_N"/>
</dbReference>
<dbReference type="CDD" id="cd02440">
    <property type="entry name" value="AdoMet_MTases"/>
    <property type="match status" value="1"/>
</dbReference>
<dbReference type="Pfam" id="PF13649">
    <property type="entry name" value="Methyltransf_25"/>
    <property type="match status" value="1"/>
</dbReference>
<dbReference type="PIRSF" id="PIRSF018249">
    <property type="entry name" value="MyrA_prd"/>
    <property type="match status" value="1"/>
</dbReference>
<evidence type="ECO:0000256" key="3">
    <source>
        <dbReference type="SAM" id="MobiDB-lite"/>
    </source>
</evidence>
<evidence type="ECO:0000313" key="6">
    <source>
        <dbReference type="EMBL" id="XBX83950.1"/>
    </source>
</evidence>
<gene>
    <name evidence="6" type="ORF">ABIQ69_08650</name>
</gene>
<feature type="binding site" evidence="1">
    <location>
        <position position="27"/>
    </location>
    <ligand>
        <name>Zn(2+)</name>
        <dbReference type="ChEBI" id="CHEBI:29105"/>
    </ligand>
</feature>
<feature type="binding site" evidence="1">
    <location>
        <position position="31"/>
    </location>
    <ligand>
        <name>Zn(2+)</name>
        <dbReference type="ChEBI" id="CHEBI:29105"/>
    </ligand>
</feature>
<feature type="binding site" evidence="2">
    <location>
        <position position="192"/>
    </location>
    <ligand>
        <name>S-adenosyl-L-methionine</name>
        <dbReference type="ChEBI" id="CHEBI:59789"/>
    </ligand>
</feature>
<dbReference type="InterPro" id="IPR029063">
    <property type="entry name" value="SAM-dependent_MTases_sf"/>
</dbReference>
<dbReference type="InterPro" id="IPR041698">
    <property type="entry name" value="Methyltransf_25"/>
</dbReference>
<dbReference type="Gene3D" id="3.40.50.150">
    <property type="entry name" value="Vaccinia Virus protein VP39"/>
    <property type="match status" value="1"/>
</dbReference>
<feature type="region of interest" description="Disordered" evidence="3">
    <location>
        <begin position="251"/>
        <end position="271"/>
    </location>
</feature>